<dbReference type="GO" id="GO:0006355">
    <property type="term" value="P:regulation of DNA-templated transcription"/>
    <property type="evidence" value="ECO:0007669"/>
    <property type="project" value="InterPro"/>
</dbReference>
<proteinExistence type="predicted"/>
<accession>A0A0H3ZUH6</accession>
<dbReference type="PANTHER" id="PTHR40688">
    <property type="match status" value="1"/>
</dbReference>
<dbReference type="CDD" id="cd22233">
    <property type="entry name" value="RHH_CopAso-like"/>
    <property type="match status" value="1"/>
</dbReference>
<dbReference type="EMBL" id="KP795570">
    <property type="protein sequence ID" value="AKN38162.1"/>
    <property type="molecule type" value="Genomic_DNA"/>
</dbReference>
<sequence>MPSMSVRIPEDIEQKLTLLAESTGRTKSWITNQAIQDYLVRELWQINEIKDALHEADSGQFANKDDVQDAFSKWGVNAD</sequence>
<name>A0A0H3ZUH6_9VIBR</name>
<protein>
    <submittedName>
        <fullName evidence="1">Prevent host death protein, Phd antitoxin</fullName>
    </submittedName>
</protein>
<reference evidence="1" key="1">
    <citation type="journal article" date="2015" name="MBio">
        <title>Eco-Evolutionary Dynamics of Episomes among Ecologically Cohesive Bacterial Populations.</title>
        <authorList>
            <person name="Xue H."/>
            <person name="Cordero O.X."/>
            <person name="Camas F.M."/>
            <person name="Trimble W."/>
            <person name="Meyer F."/>
            <person name="Guglielmini J."/>
            <person name="Rocha E.P."/>
            <person name="Polz M.F."/>
        </authorList>
    </citation>
    <scope>NUCLEOTIDE SEQUENCE</scope>
    <source>
        <strain evidence="1">FF_304</strain>
    </source>
</reference>
<dbReference type="InterPro" id="IPR010985">
    <property type="entry name" value="Ribbon_hlx_hlx"/>
</dbReference>
<dbReference type="AlphaFoldDB" id="A0A0H3ZUH6"/>
<dbReference type="SUPFAM" id="SSF47598">
    <property type="entry name" value="Ribbon-helix-helix"/>
    <property type="match status" value="1"/>
</dbReference>
<dbReference type="InterPro" id="IPR052991">
    <property type="entry name" value="Non-func_TypeII_TA_Antitoxin"/>
</dbReference>
<dbReference type="PANTHER" id="PTHR40688:SF2">
    <property type="entry name" value="RIBBON-HELIX-HELIX PROTEIN COPG DOMAIN-CONTAINING PROTEIN"/>
    <property type="match status" value="1"/>
</dbReference>
<evidence type="ECO:0000313" key="1">
    <source>
        <dbReference type="EMBL" id="AKN38162.1"/>
    </source>
</evidence>
<organism evidence="1">
    <name type="scientific">Vibrio sp. FF_304</name>
    <dbReference type="NCBI Taxonomy" id="1652833"/>
    <lineage>
        <taxon>Bacteria</taxon>
        <taxon>Pseudomonadati</taxon>
        <taxon>Pseudomonadota</taxon>
        <taxon>Gammaproteobacteria</taxon>
        <taxon>Vibrionales</taxon>
        <taxon>Vibrionaceae</taxon>
        <taxon>Vibrio</taxon>
    </lineage>
</organism>